<gene>
    <name evidence="6" type="ORF">TTRE_0000333801</name>
</gene>
<dbReference type="InterPro" id="IPR043972">
    <property type="entry name" value="FUZ/MON1/HPS1_longin_1"/>
</dbReference>
<dbReference type="GO" id="GO:0016192">
    <property type="term" value="P:vesicle-mediated transport"/>
    <property type="evidence" value="ECO:0007669"/>
    <property type="project" value="InterPro"/>
</dbReference>
<evidence type="ECO:0000256" key="1">
    <source>
        <dbReference type="ARBA" id="ARBA00008968"/>
    </source>
</evidence>
<evidence type="ECO:0000256" key="2">
    <source>
        <dbReference type="RuleBase" id="RU367048"/>
    </source>
</evidence>
<reference evidence="6" key="2">
    <citation type="submission" date="2014-03" db="EMBL/GenBank/DDBJ databases">
        <title>The whipworm genome and dual-species transcriptomics of an intimate host-pathogen interaction.</title>
        <authorList>
            <person name="Foth B.J."/>
            <person name="Tsai I.J."/>
            <person name="Reid A.J."/>
            <person name="Bancroft A.J."/>
            <person name="Nichol S."/>
            <person name="Tracey A."/>
            <person name="Holroyd N."/>
            <person name="Cotton J.A."/>
            <person name="Stanley E.J."/>
            <person name="Zarowiecki M."/>
            <person name="Liu J.Z."/>
            <person name="Huckvale T."/>
            <person name="Cooper P.J."/>
            <person name="Grencis R.K."/>
            <person name="Berriman M."/>
        </authorList>
    </citation>
    <scope>NUCLEOTIDE SEQUENCE [LARGE SCALE GENOMIC DNA]</scope>
</reference>
<dbReference type="InterPro" id="IPR004353">
    <property type="entry name" value="Mon1"/>
</dbReference>
<dbReference type="PANTHER" id="PTHR13027">
    <property type="entry name" value="SAND PROTEIN-RELATED"/>
    <property type="match status" value="1"/>
</dbReference>
<dbReference type="Pfam" id="PF19037">
    <property type="entry name" value="Fuz_longin_2"/>
    <property type="match status" value="1"/>
</dbReference>
<comment type="similarity">
    <text evidence="1 2">Belongs to the MON1/SAND family.</text>
</comment>
<accession>A0A077Z3I8</accession>
<organism evidence="6 7">
    <name type="scientific">Trichuris trichiura</name>
    <name type="common">Whipworm</name>
    <name type="synonym">Trichocephalus trichiurus</name>
    <dbReference type="NCBI Taxonomy" id="36087"/>
    <lineage>
        <taxon>Eukaryota</taxon>
        <taxon>Metazoa</taxon>
        <taxon>Ecdysozoa</taxon>
        <taxon>Nematoda</taxon>
        <taxon>Enoplea</taxon>
        <taxon>Dorylaimia</taxon>
        <taxon>Trichinellida</taxon>
        <taxon>Trichuridae</taxon>
        <taxon>Trichuris</taxon>
    </lineage>
</organism>
<dbReference type="Pfam" id="PF19038">
    <property type="entry name" value="Fuz_longin_3"/>
    <property type="match status" value="1"/>
</dbReference>
<comment type="function">
    <text evidence="2">Plays an important role in membrane trafficking through the secretory apparatus.</text>
</comment>
<reference evidence="6" key="1">
    <citation type="submission" date="2014-01" db="EMBL/GenBank/DDBJ databases">
        <authorList>
            <person name="Aslett M."/>
        </authorList>
    </citation>
    <scope>NUCLEOTIDE SEQUENCE</scope>
</reference>
<keyword evidence="7" id="KW-1185">Reference proteome</keyword>
<protein>
    <recommendedName>
        <fullName evidence="2">Vacuolar fusion protein MON1 homolog</fullName>
    </recommendedName>
</protein>
<evidence type="ECO:0000313" key="7">
    <source>
        <dbReference type="Proteomes" id="UP000030665"/>
    </source>
</evidence>
<dbReference type="PRINTS" id="PR01546">
    <property type="entry name" value="YEAST73DUF"/>
</dbReference>
<feature type="domain" description="FUZ/MON1/HPS1 first Longin" evidence="3">
    <location>
        <begin position="110"/>
        <end position="238"/>
    </location>
</feature>
<dbReference type="OrthoDB" id="272411at2759"/>
<evidence type="ECO:0000313" key="6">
    <source>
        <dbReference type="EMBL" id="CDW55067.1"/>
    </source>
</evidence>
<name>A0A077Z3I8_TRITR</name>
<dbReference type="STRING" id="36087.A0A077Z3I8"/>
<sequence length="519" mass="58037">MTLLMADADVTTDLLYKKEDSKLVDEPSSSLLADMSLISPSVEAVRCLNIEDAEHLQDDSSLCGDAFESRNVDHPCCSTFGALVADITATSPVSQIRMVNATESLHAYPKQVFVLSEAGKPVYTRYGSEEELSSFMGVIQALVSFVSSAGNNEESADELISLETGLYRLVFSRKPPLILCIVSRLGDSYSQLSRQLTCLYRYIVSVLTASQLRRIFDERKNFDLRRLLTGTERTMDRLICWAEKDFSLMLNAISCLAMPSSLRENFTHTLSSQCACSKSVVFAVILVNDQLVAMSCTKNHVLSPSDLHMLINLVASNPSFKDAESWSPICLPTFDENSFLSAHISYLSDDGPACLLLLTSDKGAFFEMSNLRRRIIERLNKSKALAMLDEALIERSAFNVLHLGVADLIHFIYKQRSRCQYTCAPMAAPYAGDSNFEAYLFGRYAAAHGYMHQRNQTRNIYYCSASLESILGWITPHFEVYAVFSPLTTKNEAISRVEHLMRWIKKEEVNLLSLNVGVH</sequence>
<dbReference type="InterPro" id="IPR043970">
    <property type="entry name" value="FUZ/MON1/HPS1_longin_3"/>
</dbReference>
<evidence type="ECO:0000259" key="5">
    <source>
        <dbReference type="Pfam" id="PF19038"/>
    </source>
</evidence>
<dbReference type="Proteomes" id="UP000030665">
    <property type="component" value="Unassembled WGS sequence"/>
</dbReference>
<dbReference type="Pfam" id="PF19036">
    <property type="entry name" value="Fuz_longin_1"/>
    <property type="match status" value="1"/>
</dbReference>
<feature type="domain" description="FUZ/MON1/HPS1 third Longin" evidence="5">
    <location>
        <begin position="408"/>
        <end position="508"/>
    </location>
</feature>
<dbReference type="GO" id="GO:0035658">
    <property type="term" value="C:Mon1-Ccz1 complex"/>
    <property type="evidence" value="ECO:0007669"/>
    <property type="project" value="TreeGrafter"/>
</dbReference>
<dbReference type="AlphaFoldDB" id="A0A077Z3I8"/>
<proteinExistence type="inferred from homology"/>
<dbReference type="EMBL" id="HG805934">
    <property type="protein sequence ID" value="CDW55067.1"/>
    <property type="molecule type" value="Genomic_DNA"/>
</dbReference>
<feature type="domain" description="FUZ/MON1/HPS1 second Longin" evidence="4">
    <location>
        <begin position="278"/>
        <end position="376"/>
    </location>
</feature>
<evidence type="ECO:0000259" key="3">
    <source>
        <dbReference type="Pfam" id="PF19036"/>
    </source>
</evidence>
<dbReference type="InterPro" id="IPR043971">
    <property type="entry name" value="FUZ/MON1/HPS1_longin_2"/>
</dbReference>
<evidence type="ECO:0000259" key="4">
    <source>
        <dbReference type="Pfam" id="PF19037"/>
    </source>
</evidence>
<dbReference type="PANTHER" id="PTHR13027:SF7">
    <property type="entry name" value="VACUOLAR FUSION PROTEIN MON1 HOMOLOG"/>
    <property type="match status" value="1"/>
</dbReference>
<dbReference type="GO" id="GO:0006623">
    <property type="term" value="P:protein targeting to vacuole"/>
    <property type="evidence" value="ECO:0007669"/>
    <property type="project" value="UniProtKB-UniRule"/>
</dbReference>